<dbReference type="CDD" id="cd22091">
    <property type="entry name" value="F-box_FBXO11"/>
    <property type="match status" value="1"/>
</dbReference>
<feature type="compositionally biased region" description="Low complexity" evidence="14">
    <location>
        <begin position="170"/>
        <end position="192"/>
    </location>
</feature>
<dbReference type="PROSITE" id="PS50181">
    <property type="entry name" value="FBOX"/>
    <property type="match status" value="1"/>
</dbReference>
<dbReference type="OrthoDB" id="427974at2759"/>
<feature type="region of interest" description="Disordered" evidence="14">
    <location>
        <begin position="18"/>
        <end position="150"/>
    </location>
</feature>
<feature type="zinc finger region" description="UBR-type" evidence="13">
    <location>
        <begin position="956"/>
        <end position="1027"/>
    </location>
</feature>
<dbReference type="FunFam" id="2.160.20.10:FF:000087">
    <property type="entry name" value="GG17321"/>
    <property type="match status" value="1"/>
</dbReference>
<dbReference type="InterPro" id="IPR047505">
    <property type="entry name" value="F-box_FBXO11"/>
</dbReference>
<dbReference type="InterPro" id="IPR022441">
    <property type="entry name" value="Para_beta_helix_rpt-2"/>
</dbReference>
<dbReference type="AlphaFoldDB" id="A0A836EZD3"/>
<proteinExistence type="predicted"/>
<dbReference type="PANTHER" id="PTHR22990:SF20">
    <property type="entry name" value="F-BOX ONLY PROTEIN 11"/>
    <property type="match status" value="1"/>
</dbReference>
<evidence type="ECO:0000256" key="6">
    <source>
        <dbReference type="ARBA" id="ARBA00022737"/>
    </source>
</evidence>
<dbReference type="FunFam" id="2.160.20.10:FF:000006">
    <property type="entry name" value="F-box only protein 11"/>
    <property type="match status" value="1"/>
</dbReference>
<evidence type="ECO:0000256" key="8">
    <source>
        <dbReference type="ARBA" id="ARBA00022786"/>
    </source>
</evidence>
<dbReference type="InterPro" id="IPR036047">
    <property type="entry name" value="F-box-like_dom_sf"/>
</dbReference>
<evidence type="ECO:0000256" key="9">
    <source>
        <dbReference type="ARBA" id="ARBA00022833"/>
    </source>
</evidence>
<name>A0A836EZD3_9HYME</name>
<dbReference type="GO" id="GO:0006511">
    <property type="term" value="P:ubiquitin-dependent protein catabolic process"/>
    <property type="evidence" value="ECO:0007669"/>
    <property type="project" value="TreeGrafter"/>
</dbReference>
<dbReference type="InterPro" id="IPR001810">
    <property type="entry name" value="F-box_dom"/>
</dbReference>
<dbReference type="InterPro" id="IPR039448">
    <property type="entry name" value="Beta_helix"/>
</dbReference>
<dbReference type="NCBIfam" id="TIGR03804">
    <property type="entry name" value="para_beta_helix"/>
    <property type="match status" value="1"/>
</dbReference>
<dbReference type="SMART" id="SM00722">
    <property type="entry name" value="CASH"/>
    <property type="match status" value="3"/>
</dbReference>
<evidence type="ECO:0000259" key="16">
    <source>
        <dbReference type="PROSITE" id="PS51157"/>
    </source>
</evidence>
<evidence type="ECO:0000256" key="7">
    <source>
        <dbReference type="ARBA" id="ARBA00022771"/>
    </source>
</evidence>
<dbReference type="Gene3D" id="1.20.1280.50">
    <property type="match status" value="1"/>
</dbReference>
<sequence>MGGGGWTTALAVLARTRTRGAETCPIGGCPLGQSASRDQEDGRRARCSRQVRRIAIDRSGTGEADGDGRGAGGGGGGGGGEGGGGGGGGGRGQRRQRGRTRGRPPRAADDTKMPSASFSSSRSYVRRSRRKNGNRIPLPRTAEPCDLPCPTANQIIPVVVGGGGGGSGARGSSPSVSGVAAPSPSPQSHSSPYDLRRKSPPHPDPAPGTSSALPPSGGIAATFGSSSLPARKRPRRTCSLSTDGINTNTAAHYLQYELPDEVLLTIFNYLMEQDLCRVSQVCKRFQVIANDTELWKSLYQQVYEYDLPLFNPGPCKFEFVSPDETEYQNPWKESFRQLYRGVHVRPGFQDLKFKGRNLPYFNTVQGALDYVDEYRSNSASVNSGATTASGQGCCNSTSQTSGEDTSTQHLVFLHAGTYRGEFLVIDSDVALIGAAPGNVAESVILERESESTVMFVEGAKRAYAGHLTLKFTPDVTSTVPHHKHYCLEVGENCSPTVDHCIIRSSSVVGAAVCVSGVGANPLVKNCDISDCENVGLYVTDYAQGTYEDNEISRNALAGIWVKNYANPIMRRNHIHHGRDVGIFTFDNGLGYFEANDIHNNRIAGFEVKAGANPTVVHCEIHHGQTGGIYVHENGLGQFIDNKIHSNNFAGVWITSNSNPTIRRNEIYNGHQGGVYIFGEGRGLIEHNNIYGNALAGIQIRTNSDPIVRHNKIHHGQHGGIYVHEKGQGLIEENEVYANTLAGVWITTGSTPVLRRNRIHSGKQVGVYFYDNGHGKLEDNDIFNHLYSGVQIRTGSNPVIRGNKIWGGQNGGVLVYNSGLGLLEQNEIFDNAMAGVWIKTDSNPTLKRNKIFDGRDGGICIFNGGKGILEENDIFRNAQAGVLISTQSQPILRRNRIFDGLAAGVEITNNATATLEFNQIFNNRFGGLCLASGVQPTTRGNKIFNNQDAVEKAVGNGQCLYKISSYTSFPMHDFYRCQTCNTTDRNAICVNCIKTCHAGHDVEFIRHDRFFCDCGAGTLSNQCQLQGEPTQDTDTLYDSAAPMESHTLMVN</sequence>
<comment type="subcellular location">
    <subcellularLocation>
        <location evidence="2">Chromosome</location>
    </subcellularLocation>
    <subcellularLocation>
        <location evidence="1">Nucleus</location>
    </subcellularLocation>
</comment>
<evidence type="ECO:0000256" key="4">
    <source>
        <dbReference type="ARBA" id="ARBA00022454"/>
    </source>
</evidence>
<dbReference type="InterPro" id="IPR003126">
    <property type="entry name" value="Znf_UBR"/>
</dbReference>
<evidence type="ECO:0000256" key="12">
    <source>
        <dbReference type="ARBA" id="ARBA00068830"/>
    </source>
</evidence>
<keyword evidence="9" id="KW-0862">Zinc</keyword>
<feature type="compositionally biased region" description="Gly residues" evidence="14">
    <location>
        <begin position="69"/>
        <end position="91"/>
    </location>
</feature>
<dbReference type="GO" id="GO:0042981">
    <property type="term" value="P:regulation of apoptotic process"/>
    <property type="evidence" value="ECO:0007669"/>
    <property type="project" value="TreeGrafter"/>
</dbReference>
<evidence type="ECO:0000313" key="18">
    <source>
        <dbReference type="Proteomes" id="UP000670152"/>
    </source>
</evidence>
<evidence type="ECO:0000256" key="5">
    <source>
        <dbReference type="ARBA" id="ARBA00022723"/>
    </source>
</evidence>
<keyword evidence="4" id="KW-0158">Chromosome</keyword>
<evidence type="ECO:0000256" key="1">
    <source>
        <dbReference type="ARBA" id="ARBA00004123"/>
    </source>
</evidence>
<dbReference type="SMART" id="SM00396">
    <property type="entry name" value="ZnF_UBR1"/>
    <property type="match status" value="1"/>
</dbReference>
<dbReference type="GO" id="GO:0005694">
    <property type="term" value="C:chromosome"/>
    <property type="evidence" value="ECO:0007669"/>
    <property type="project" value="UniProtKB-SubCell"/>
</dbReference>
<dbReference type="Pfam" id="PF02207">
    <property type="entry name" value="zf-UBR"/>
    <property type="match status" value="1"/>
</dbReference>
<feature type="non-terminal residue" evidence="17">
    <location>
        <position position="1"/>
    </location>
</feature>
<dbReference type="Gene3D" id="2.160.20.10">
    <property type="entry name" value="Single-stranded right-handed beta-helix, Pectin lyase-like"/>
    <property type="match status" value="3"/>
</dbReference>
<evidence type="ECO:0000256" key="13">
    <source>
        <dbReference type="PROSITE-ProRule" id="PRU00508"/>
    </source>
</evidence>
<reference evidence="17 18" key="1">
    <citation type="submission" date="2020-02" db="EMBL/GenBank/DDBJ databases">
        <title>Relaxed selection underlies rapid genomic changes in the transitions from sociality to social parasitism in ants.</title>
        <authorList>
            <person name="Bi X."/>
        </authorList>
    </citation>
    <scope>NUCLEOTIDE SEQUENCE [LARGE SCALE GENOMIC DNA]</scope>
    <source>
        <strain evidence="17">BGI-DK2014b</strain>
        <tissue evidence="17">Whole body</tissue>
    </source>
</reference>
<comment type="pathway">
    <text evidence="3">Protein modification; protein ubiquitination.</text>
</comment>
<dbReference type="PROSITE" id="PS51157">
    <property type="entry name" value="ZF_UBR"/>
    <property type="match status" value="1"/>
</dbReference>
<dbReference type="FunFam" id="1.20.1280.50:FF:000003">
    <property type="entry name" value="F-box only protein 11"/>
    <property type="match status" value="1"/>
</dbReference>
<dbReference type="GO" id="GO:0005634">
    <property type="term" value="C:nucleus"/>
    <property type="evidence" value="ECO:0007669"/>
    <property type="project" value="UniProtKB-SubCell"/>
</dbReference>
<gene>
    <name evidence="17" type="primary">Fbxo11</name>
    <name evidence="17" type="ORF">G6Z77_0001742</name>
</gene>
<dbReference type="InterPro" id="IPR051550">
    <property type="entry name" value="SCF-Subunits/Alg-Epimerases"/>
</dbReference>
<evidence type="ECO:0000313" key="17">
    <source>
        <dbReference type="EMBL" id="KAG5324705.1"/>
    </source>
</evidence>
<keyword evidence="5" id="KW-0479">Metal-binding</keyword>
<keyword evidence="18" id="KW-1185">Reference proteome</keyword>
<feature type="compositionally biased region" description="Basic residues" evidence="14">
    <location>
        <begin position="124"/>
        <end position="133"/>
    </location>
</feature>
<dbReference type="Proteomes" id="UP000670152">
    <property type="component" value="Unassembled WGS sequence"/>
</dbReference>
<dbReference type="Pfam" id="PF12937">
    <property type="entry name" value="F-box-like"/>
    <property type="match status" value="1"/>
</dbReference>
<evidence type="ECO:0000256" key="11">
    <source>
        <dbReference type="ARBA" id="ARBA00063474"/>
    </source>
</evidence>
<keyword evidence="6" id="KW-0677">Repeat</keyword>
<organism evidence="17 18">
    <name type="scientific">Acromyrmex heyeri</name>
    <dbReference type="NCBI Taxonomy" id="230685"/>
    <lineage>
        <taxon>Eukaryota</taxon>
        <taxon>Metazoa</taxon>
        <taxon>Ecdysozoa</taxon>
        <taxon>Arthropoda</taxon>
        <taxon>Hexapoda</taxon>
        <taxon>Insecta</taxon>
        <taxon>Pterygota</taxon>
        <taxon>Neoptera</taxon>
        <taxon>Endopterygota</taxon>
        <taxon>Hymenoptera</taxon>
        <taxon>Apocrita</taxon>
        <taxon>Aculeata</taxon>
        <taxon>Formicoidea</taxon>
        <taxon>Formicidae</taxon>
        <taxon>Myrmicinae</taxon>
        <taxon>Acromyrmex</taxon>
    </lineage>
</organism>
<dbReference type="EMBL" id="JAANIB010007973">
    <property type="protein sequence ID" value="KAG5324705.1"/>
    <property type="molecule type" value="Genomic_DNA"/>
</dbReference>
<protein>
    <recommendedName>
        <fullName evidence="12">F-box only protein 11</fullName>
    </recommendedName>
</protein>
<accession>A0A836EZD3</accession>
<dbReference type="SUPFAM" id="SSF81383">
    <property type="entry name" value="F-box domain"/>
    <property type="match status" value="1"/>
</dbReference>
<dbReference type="CDD" id="cd19676">
    <property type="entry name" value="UBR-box_UBR6_FBXO11"/>
    <property type="match status" value="1"/>
</dbReference>
<dbReference type="InterPro" id="IPR011050">
    <property type="entry name" value="Pectin_lyase_fold/virulence"/>
</dbReference>
<dbReference type="FunFam" id="2.160.20.10:FF:000005">
    <property type="entry name" value="F-box only protein 11"/>
    <property type="match status" value="1"/>
</dbReference>
<feature type="region of interest" description="Disordered" evidence="14">
    <location>
        <begin position="164"/>
        <end position="218"/>
    </location>
</feature>
<dbReference type="InterPro" id="IPR006626">
    <property type="entry name" value="PbH1"/>
</dbReference>
<feature type="domain" description="F-box" evidence="15">
    <location>
        <begin position="252"/>
        <end position="298"/>
    </location>
</feature>
<dbReference type="GO" id="GO:0008270">
    <property type="term" value="F:zinc ion binding"/>
    <property type="evidence" value="ECO:0007669"/>
    <property type="project" value="UniProtKB-KW"/>
</dbReference>
<feature type="domain" description="UBR-type" evidence="16">
    <location>
        <begin position="956"/>
        <end position="1027"/>
    </location>
</feature>
<comment type="caution">
    <text evidence="17">The sequence shown here is derived from an EMBL/GenBank/DDBJ whole genome shotgun (WGS) entry which is preliminary data.</text>
</comment>
<evidence type="ECO:0000256" key="14">
    <source>
        <dbReference type="SAM" id="MobiDB-lite"/>
    </source>
</evidence>
<dbReference type="InterPro" id="IPR047504">
    <property type="entry name" value="FBXO11_UBR-box"/>
</dbReference>
<keyword evidence="7" id="KW-0863">Zinc-finger</keyword>
<keyword evidence="8" id="KW-0833">Ubl conjugation pathway</keyword>
<comment type="subunit">
    <text evidence="11">Component of the SCF(FBXO11) complex consisting of CUL1, RBX1, SKP1 and FBXO11. Interacts with CIITA.</text>
</comment>
<evidence type="ECO:0000256" key="10">
    <source>
        <dbReference type="ARBA" id="ARBA00023242"/>
    </source>
</evidence>
<keyword evidence="10" id="KW-0539">Nucleus</keyword>
<dbReference type="InterPro" id="IPR006633">
    <property type="entry name" value="Carb-bd_sugar_hydrolysis-dom"/>
</dbReference>
<feature type="compositionally biased region" description="Basic residues" evidence="14">
    <location>
        <begin position="92"/>
        <end position="104"/>
    </location>
</feature>
<dbReference type="SMART" id="SM00256">
    <property type="entry name" value="FBOX"/>
    <property type="match status" value="1"/>
</dbReference>
<dbReference type="Pfam" id="PF13229">
    <property type="entry name" value="Beta_helix"/>
    <property type="match status" value="2"/>
</dbReference>
<dbReference type="SUPFAM" id="SSF51126">
    <property type="entry name" value="Pectin lyase-like"/>
    <property type="match status" value="3"/>
</dbReference>
<dbReference type="PANTHER" id="PTHR22990">
    <property type="entry name" value="F-BOX ONLY PROTEIN"/>
    <property type="match status" value="1"/>
</dbReference>
<evidence type="ECO:0000259" key="15">
    <source>
        <dbReference type="PROSITE" id="PS50181"/>
    </source>
</evidence>
<evidence type="ECO:0000256" key="3">
    <source>
        <dbReference type="ARBA" id="ARBA00004906"/>
    </source>
</evidence>
<dbReference type="SMART" id="SM00710">
    <property type="entry name" value="PbH1"/>
    <property type="match status" value="19"/>
</dbReference>
<evidence type="ECO:0000256" key="2">
    <source>
        <dbReference type="ARBA" id="ARBA00004286"/>
    </source>
</evidence>
<feature type="non-terminal residue" evidence="17">
    <location>
        <position position="1050"/>
    </location>
</feature>
<dbReference type="InterPro" id="IPR012334">
    <property type="entry name" value="Pectin_lyas_fold"/>
</dbReference>